<feature type="compositionally biased region" description="Basic and acidic residues" evidence="1">
    <location>
        <begin position="8"/>
        <end position="18"/>
    </location>
</feature>
<accession>K0SHB4</accession>
<dbReference type="EMBL" id="AGNL01021139">
    <property type="protein sequence ID" value="EJK60406.1"/>
    <property type="molecule type" value="Genomic_DNA"/>
</dbReference>
<dbReference type="Proteomes" id="UP000266841">
    <property type="component" value="Unassembled WGS sequence"/>
</dbReference>
<evidence type="ECO:0000256" key="1">
    <source>
        <dbReference type="SAM" id="MobiDB-lite"/>
    </source>
</evidence>
<keyword evidence="3" id="KW-1185">Reference proteome</keyword>
<dbReference type="AlphaFoldDB" id="K0SHB4"/>
<evidence type="ECO:0000313" key="2">
    <source>
        <dbReference type="EMBL" id="EJK60406.1"/>
    </source>
</evidence>
<protein>
    <submittedName>
        <fullName evidence="2">Uncharacterized protein</fullName>
    </submittedName>
</protein>
<gene>
    <name evidence="2" type="ORF">THAOC_19247</name>
</gene>
<feature type="region of interest" description="Disordered" evidence="1">
    <location>
        <begin position="113"/>
        <end position="163"/>
    </location>
</feature>
<name>K0SHB4_THAOC</name>
<organism evidence="2 3">
    <name type="scientific">Thalassiosira oceanica</name>
    <name type="common">Marine diatom</name>
    <dbReference type="NCBI Taxonomy" id="159749"/>
    <lineage>
        <taxon>Eukaryota</taxon>
        <taxon>Sar</taxon>
        <taxon>Stramenopiles</taxon>
        <taxon>Ochrophyta</taxon>
        <taxon>Bacillariophyta</taxon>
        <taxon>Coscinodiscophyceae</taxon>
        <taxon>Thalassiosirophycidae</taxon>
        <taxon>Thalassiosirales</taxon>
        <taxon>Thalassiosiraceae</taxon>
        <taxon>Thalassiosira</taxon>
    </lineage>
</organism>
<proteinExistence type="predicted"/>
<feature type="non-terminal residue" evidence="2">
    <location>
        <position position="1"/>
    </location>
</feature>
<feature type="region of interest" description="Disordered" evidence="1">
    <location>
        <begin position="1"/>
        <end position="22"/>
    </location>
</feature>
<evidence type="ECO:0000313" key="3">
    <source>
        <dbReference type="Proteomes" id="UP000266841"/>
    </source>
</evidence>
<sequence>RFARQAATHHEVDSRQESSHSSAFRWTLEAAGGSAGMHERLDIADAIMCGECGGGSDPGPLSSPSTGAGSGHGCSEIGRLHSGMRRVTAVPRFLPPPALPAERCFPGCGNNTRGGGAERETTCDQRSISSLGHPQPDKPPRSLRSSLLGLSGGFSGIKRGDIR</sequence>
<comment type="caution">
    <text evidence="2">The sequence shown here is derived from an EMBL/GenBank/DDBJ whole genome shotgun (WGS) entry which is preliminary data.</text>
</comment>
<reference evidence="2 3" key="1">
    <citation type="journal article" date="2012" name="Genome Biol.">
        <title>Genome and low-iron response of an oceanic diatom adapted to chronic iron limitation.</title>
        <authorList>
            <person name="Lommer M."/>
            <person name="Specht M."/>
            <person name="Roy A.S."/>
            <person name="Kraemer L."/>
            <person name="Andreson R."/>
            <person name="Gutowska M.A."/>
            <person name="Wolf J."/>
            <person name="Bergner S.V."/>
            <person name="Schilhabel M.B."/>
            <person name="Klostermeier U.C."/>
            <person name="Beiko R.G."/>
            <person name="Rosenstiel P."/>
            <person name="Hippler M."/>
            <person name="Laroche J."/>
        </authorList>
    </citation>
    <scope>NUCLEOTIDE SEQUENCE [LARGE SCALE GENOMIC DNA]</scope>
    <source>
        <strain evidence="2 3">CCMP1005</strain>
    </source>
</reference>